<sequence>MGGAGSRDFMQSCATGRPGEQFETGVDKRPEPQPPITATTVSKLYSPACATVQPVMVKASEKVAPLCLPEVDSPIENSDSSPLADTK</sequence>
<keyword evidence="3" id="KW-1185">Reference proteome</keyword>
<name>A0A3P7LH97_DIBLA</name>
<organism evidence="2 3">
    <name type="scientific">Dibothriocephalus latus</name>
    <name type="common">Fish tapeworm</name>
    <name type="synonym">Diphyllobothrium latum</name>
    <dbReference type="NCBI Taxonomy" id="60516"/>
    <lineage>
        <taxon>Eukaryota</taxon>
        <taxon>Metazoa</taxon>
        <taxon>Spiralia</taxon>
        <taxon>Lophotrochozoa</taxon>
        <taxon>Platyhelminthes</taxon>
        <taxon>Cestoda</taxon>
        <taxon>Eucestoda</taxon>
        <taxon>Diphyllobothriidea</taxon>
        <taxon>Diphyllobothriidae</taxon>
        <taxon>Dibothriocephalus</taxon>
    </lineage>
</organism>
<feature type="region of interest" description="Disordered" evidence="1">
    <location>
        <begin position="1"/>
        <end position="38"/>
    </location>
</feature>
<evidence type="ECO:0000256" key="1">
    <source>
        <dbReference type="SAM" id="MobiDB-lite"/>
    </source>
</evidence>
<reference evidence="2 3" key="1">
    <citation type="submission" date="2018-11" db="EMBL/GenBank/DDBJ databases">
        <authorList>
            <consortium name="Pathogen Informatics"/>
        </authorList>
    </citation>
    <scope>NUCLEOTIDE SEQUENCE [LARGE SCALE GENOMIC DNA]</scope>
</reference>
<gene>
    <name evidence="2" type="ORF">DILT_LOCUS12106</name>
</gene>
<accession>A0A3P7LH97</accession>
<evidence type="ECO:0000313" key="3">
    <source>
        <dbReference type="Proteomes" id="UP000281553"/>
    </source>
</evidence>
<dbReference type="AlphaFoldDB" id="A0A3P7LH97"/>
<proteinExistence type="predicted"/>
<protein>
    <submittedName>
        <fullName evidence="2">Uncharacterized protein</fullName>
    </submittedName>
</protein>
<dbReference type="EMBL" id="UYRU01065264">
    <property type="protein sequence ID" value="VDN16275.1"/>
    <property type="molecule type" value="Genomic_DNA"/>
</dbReference>
<evidence type="ECO:0000313" key="2">
    <source>
        <dbReference type="EMBL" id="VDN16275.1"/>
    </source>
</evidence>
<dbReference type="Proteomes" id="UP000281553">
    <property type="component" value="Unassembled WGS sequence"/>
</dbReference>